<dbReference type="Proteomes" id="UP000679725">
    <property type="component" value="Unassembled WGS sequence"/>
</dbReference>
<evidence type="ECO:0000313" key="3">
    <source>
        <dbReference type="Proteomes" id="UP000679725"/>
    </source>
</evidence>
<proteinExistence type="predicted"/>
<comment type="caution">
    <text evidence="2">The sequence shown here is derived from an EMBL/GenBank/DDBJ whole genome shotgun (WGS) entry which is preliminary data.</text>
</comment>
<feature type="region of interest" description="Disordered" evidence="1">
    <location>
        <begin position="44"/>
        <end position="66"/>
    </location>
</feature>
<dbReference type="RefSeq" id="WP_215236370.1">
    <property type="nucleotide sequence ID" value="NZ_CAJRAU010000010.1"/>
</dbReference>
<protein>
    <submittedName>
        <fullName evidence="2">Uncharacterized protein</fullName>
    </submittedName>
</protein>
<evidence type="ECO:0000313" key="2">
    <source>
        <dbReference type="EMBL" id="CAG5074452.1"/>
    </source>
</evidence>
<dbReference type="EMBL" id="CAJRAU010000010">
    <property type="protein sequence ID" value="CAG5074452.1"/>
    <property type="molecule type" value="Genomic_DNA"/>
</dbReference>
<organism evidence="2 3">
    <name type="scientific">Dyadobacter linearis</name>
    <dbReference type="NCBI Taxonomy" id="2823330"/>
    <lineage>
        <taxon>Bacteria</taxon>
        <taxon>Pseudomonadati</taxon>
        <taxon>Bacteroidota</taxon>
        <taxon>Cytophagia</taxon>
        <taxon>Cytophagales</taxon>
        <taxon>Spirosomataceae</taxon>
        <taxon>Dyadobacter</taxon>
    </lineage>
</organism>
<keyword evidence="3" id="KW-1185">Reference proteome</keyword>
<sequence length="66" mass="7038">MGSKPFRRLKSTGIDWEFAQGAILKVIAPASQLTSIMNVAKAREAQSASPKSIAPGFSPGMMNDDE</sequence>
<evidence type="ECO:0000256" key="1">
    <source>
        <dbReference type="SAM" id="MobiDB-lite"/>
    </source>
</evidence>
<name>A0ABM8UXP9_9BACT</name>
<gene>
    <name evidence="2" type="ORF">DYBT9623_05139</name>
</gene>
<reference evidence="2 3" key="1">
    <citation type="submission" date="2021-04" db="EMBL/GenBank/DDBJ databases">
        <authorList>
            <person name="Rodrigo-Torres L."/>
            <person name="Arahal R. D."/>
            <person name="Lucena T."/>
        </authorList>
    </citation>
    <scope>NUCLEOTIDE SEQUENCE [LARGE SCALE GENOMIC DNA]</scope>
    <source>
        <strain evidence="2 3">CECT 9623</strain>
    </source>
</reference>
<accession>A0ABM8UXP9</accession>